<proteinExistence type="predicted"/>
<dbReference type="InterPro" id="IPR035896">
    <property type="entry name" value="AN1-like_Znf"/>
</dbReference>
<evidence type="ECO:0000313" key="8">
    <source>
        <dbReference type="Proteomes" id="UP000001460"/>
    </source>
</evidence>
<dbReference type="GO" id="GO:0003677">
    <property type="term" value="F:DNA binding"/>
    <property type="evidence" value="ECO:0007669"/>
    <property type="project" value="InterPro"/>
</dbReference>
<dbReference type="SMART" id="SM00259">
    <property type="entry name" value="ZnF_A20"/>
    <property type="match status" value="1"/>
</dbReference>
<name>B6AGP9_CRYMR</name>
<dbReference type="Pfam" id="PF01428">
    <property type="entry name" value="zf-AN1"/>
    <property type="match status" value="1"/>
</dbReference>
<evidence type="ECO:0000256" key="2">
    <source>
        <dbReference type="ARBA" id="ARBA00022771"/>
    </source>
</evidence>
<evidence type="ECO:0000256" key="3">
    <source>
        <dbReference type="ARBA" id="ARBA00022833"/>
    </source>
</evidence>
<dbReference type="VEuPathDB" id="CryptoDB:CMU_035630"/>
<reference evidence="7" key="1">
    <citation type="submission" date="2008-06" db="EMBL/GenBank/DDBJ databases">
        <authorList>
            <person name="Lorenzi H."/>
            <person name="Inman J."/>
            <person name="Miller J."/>
            <person name="Schobel S."/>
            <person name="Amedeo P."/>
            <person name="Caler E.V."/>
            <person name="da Silva J."/>
        </authorList>
    </citation>
    <scope>NUCLEOTIDE SEQUENCE [LARGE SCALE GENOMIC DNA]</scope>
    <source>
        <strain evidence="7">RN66</strain>
    </source>
</reference>
<dbReference type="Gene3D" id="4.10.1110.10">
    <property type="entry name" value="AN1-like Zinc finger"/>
    <property type="match status" value="1"/>
</dbReference>
<dbReference type="EMBL" id="DS989733">
    <property type="protein sequence ID" value="EEA07390.1"/>
    <property type="molecule type" value="Genomic_DNA"/>
</dbReference>
<evidence type="ECO:0000313" key="7">
    <source>
        <dbReference type="EMBL" id="EEA07390.1"/>
    </source>
</evidence>
<dbReference type="SMART" id="SM00154">
    <property type="entry name" value="ZnF_AN1"/>
    <property type="match status" value="1"/>
</dbReference>
<evidence type="ECO:0000259" key="5">
    <source>
        <dbReference type="PROSITE" id="PS51036"/>
    </source>
</evidence>
<dbReference type="SUPFAM" id="SSF118310">
    <property type="entry name" value="AN1-like Zinc finger"/>
    <property type="match status" value="1"/>
</dbReference>
<dbReference type="GeneID" id="6997045"/>
<dbReference type="Gene3D" id="1.20.5.4770">
    <property type="match status" value="1"/>
</dbReference>
<dbReference type="SUPFAM" id="SSF57716">
    <property type="entry name" value="Glucocorticoid receptor-like (DNA-binding domain)"/>
    <property type="match status" value="1"/>
</dbReference>
<dbReference type="InterPro" id="IPR002653">
    <property type="entry name" value="Znf_A20"/>
</dbReference>
<gene>
    <name evidence="7" type="ORF">CMU_035630</name>
</gene>
<accession>B6AGP9</accession>
<dbReference type="GO" id="GO:0008270">
    <property type="term" value="F:zinc ion binding"/>
    <property type="evidence" value="ECO:0007669"/>
    <property type="project" value="UniProtKB-KW"/>
</dbReference>
<evidence type="ECO:0000256" key="4">
    <source>
        <dbReference type="PROSITE-ProRule" id="PRU00449"/>
    </source>
</evidence>
<dbReference type="eggNOG" id="KOG3173">
    <property type="taxonomic scope" value="Eukaryota"/>
</dbReference>
<feature type="domain" description="AN1-type" evidence="6">
    <location>
        <begin position="123"/>
        <end position="169"/>
    </location>
</feature>
<evidence type="ECO:0000259" key="6">
    <source>
        <dbReference type="PROSITE" id="PS51039"/>
    </source>
</evidence>
<dbReference type="RefSeq" id="XP_002141739.1">
    <property type="nucleotide sequence ID" value="XM_002141703.1"/>
</dbReference>
<dbReference type="PANTHER" id="PTHR10634">
    <property type="entry name" value="AN1-TYPE ZINC FINGER PROTEIN"/>
    <property type="match status" value="1"/>
</dbReference>
<feature type="domain" description="A20-type" evidence="5">
    <location>
        <begin position="10"/>
        <end position="44"/>
    </location>
</feature>
<keyword evidence="8" id="KW-1185">Reference proteome</keyword>
<sequence length="188" mass="20923">MSSDTPPFTSSSSPLCSNNCGFYGNSTTKNLCSKCYKDALARDKVKNLEKSEDDLRRASEVRSQRECTQDEISGHVKVGSMSQAEDISGQTAGGSIGVNNDSEVTDVRLLEHAKQGTLKSGKSVNPNRCYLCNRKVGLLGFQCRCGFNFCSDHRYADSHNCEFDYKTYEREQLRKAHKSIVAEKIQKI</sequence>
<dbReference type="PROSITE" id="PS51036">
    <property type="entry name" value="ZF_A20"/>
    <property type="match status" value="1"/>
</dbReference>
<organism evidence="7 8">
    <name type="scientific">Cryptosporidium muris (strain RN66)</name>
    <dbReference type="NCBI Taxonomy" id="441375"/>
    <lineage>
        <taxon>Eukaryota</taxon>
        <taxon>Sar</taxon>
        <taxon>Alveolata</taxon>
        <taxon>Apicomplexa</taxon>
        <taxon>Conoidasida</taxon>
        <taxon>Coccidia</taxon>
        <taxon>Eucoccidiorida</taxon>
        <taxon>Eimeriorina</taxon>
        <taxon>Cryptosporidiidae</taxon>
        <taxon>Cryptosporidium</taxon>
    </lineage>
</organism>
<protein>
    <submittedName>
        <fullName evidence="7">AN1-like / A20-like zinc finger domain-containing protein</fullName>
    </submittedName>
</protein>
<dbReference type="PROSITE" id="PS51039">
    <property type="entry name" value="ZF_AN1"/>
    <property type="match status" value="1"/>
</dbReference>
<dbReference type="OMA" id="VLCENNC"/>
<dbReference type="OrthoDB" id="428577at2759"/>
<dbReference type="InterPro" id="IPR000058">
    <property type="entry name" value="Znf_AN1"/>
</dbReference>
<evidence type="ECO:0000256" key="1">
    <source>
        <dbReference type="ARBA" id="ARBA00022723"/>
    </source>
</evidence>
<dbReference type="Pfam" id="PF01754">
    <property type="entry name" value="zf-A20"/>
    <property type="match status" value="1"/>
</dbReference>
<dbReference type="STRING" id="441375.B6AGP9"/>
<keyword evidence="3" id="KW-0862">Zinc</keyword>
<dbReference type="InterPro" id="IPR050652">
    <property type="entry name" value="AN1_A20_ZnFinger"/>
</dbReference>
<keyword evidence="2 4" id="KW-0863">Zinc-finger</keyword>
<dbReference type="AlphaFoldDB" id="B6AGP9"/>
<dbReference type="Proteomes" id="UP000001460">
    <property type="component" value="Unassembled WGS sequence"/>
</dbReference>
<dbReference type="PANTHER" id="PTHR10634:SF149">
    <property type="entry name" value="AN1-TYPE DOMAIN-CONTAINING PROTEIN-RELATED"/>
    <property type="match status" value="1"/>
</dbReference>
<keyword evidence="1" id="KW-0479">Metal-binding</keyword>